<dbReference type="Pfam" id="PF01330">
    <property type="entry name" value="RuvA_N"/>
    <property type="match status" value="1"/>
</dbReference>
<evidence type="ECO:0000256" key="3">
    <source>
        <dbReference type="ARBA" id="ARBA00023125"/>
    </source>
</evidence>
<dbReference type="SMART" id="SM00278">
    <property type="entry name" value="HhH1"/>
    <property type="match status" value="2"/>
</dbReference>
<feature type="domain" description="Helix-hairpin-helix DNA-binding motif class 1" evidence="5">
    <location>
        <begin position="75"/>
        <end position="94"/>
    </location>
</feature>
<dbReference type="Proteomes" id="UP001320159">
    <property type="component" value="Unassembled WGS sequence"/>
</dbReference>
<name>A0AAP2R9Y9_9EURY</name>
<dbReference type="HAMAP" id="MF_00031">
    <property type="entry name" value="DNA_HJ_migration_RuvA"/>
    <property type="match status" value="1"/>
</dbReference>
<protein>
    <submittedName>
        <fullName evidence="6">Holliday junction branch migration protein RuvA</fullName>
    </submittedName>
</protein>
<sequence length="197" mass="21852">MIAHIEGILDSRSDESIVIDVNGVGYEIFIPSHLFEQLPEEGSRCKIFVHTHFREEDGFTLYGFTALEDKEFFQLLIKTVSGIGPKVALSIMSSISVPDLAEAIVSEDLKTLTRVNGIGKKTAQRLIVELKDKVAEMCLLKHEKRLKADDVSDDAIDALIALGYSRQVATSAVLKGRETFAAMPKVEDLIKVSLRYL</sequence>
<gene>
    <name evidence="6" type="ORF">CUJ83_00220</name>
</gene>
<dbReference type="SUPFAM" id="SSF46929">
    <property type="entry name" value="DNA helicase RuvA subunit, C-terminal domain"/>
    <property type="match status" value="1"/>
</dbReference>
<dbReference type="Gene3D" id="2.40.50.140">
    <property type="entry name" value="Nucleic acid-binding proteins"/>
    <property type="match status" value="1"/>
</dbReference>
<dbReference type="AlphaFoldDB" id="A0AAP2R9Y9"/>
<dbReference type="InterPro" id="IPR000085">
    <property type="entry name" value="RuvA"/>
</dbReference>
<evidence type="ECO:0000256" key="1">
    <source>
        <dbReference type="ARBA" id="ARBA00022490"/>
    </source>
</evidence>
<dbReference type="Gene3D" id="1.10.8.10">
    <property type="entry name" value="DNA helicase RuvA subunit, C-terminal domain"/>
    <property type="match status" value="1"/>
</dbReference>
<dbReference type="GO" id="GO:0005524">
    <property type="term" value="F:ATP binding"/>
    <property type="evidence" value="ECO:0007669"/>
    <property type="project" value="InterPro"/>
</dbReference>
<dbReference type="InterPro" id="IPR036267">
    <property type="entry name" value="RuvA_C_sf"/>
</dbReference>
<dbReference type="InterPro" id="IPR010994">
    <property type="entry name" value="RuvA_2-like"/>
</dbReference>
<keyword evidence="1" id="KW-0963">Cytoplasm</keyword>
<dbReference type="EMBL" id="PGCK01000001">
    <property type="protein sequence ID" value="MCD1293423.1"/>
    <property type="molecule type" value="Genomic_DNA"/>
</dbReference>
<dbReference type="GO" id="GO:0006310">
    <property type="term" value="P:DNA recombination"/>
    <property type="evidence" value="ECO:0007669"/>
    <property type="project" value="InterPro"/>
</dbReference>
<comment type="caution">
    <text evidence="6">The sequence shown here is derived from an EMBL/GenBank/DDBJ whole genome shotgun (WGS) entry which is preliminary data.</text>
</comment>
<keyword evidence="7" id="KW-1185">Reference proteome</keyword>
<keyword evidence="3" id="KW-0238">DNA-binding</keyword>
<keyword evidence="2" id="KW-0227">DNA damage</keyword>
<dbReference type="InterPro" id="IPR012340">
    <property type="entry name" value="NA-bd_OB-fold"/>
</dbReference>
<dbReference type="Gene3D" id="1.10.150.20">
    <property type="entry name" value="5' to 3' exonuclease, C-terminal subdomain"/>
    <property type="match status" value="1"/>
</dbReference>
<dbReference type="GO" id="GO:0009378">
    <property type="term" value="F:four-way junction helicase activity"/>
    <property type="evidence" value="ECO:0007669"/>
    <property type="project" value="InterPro"/>
</dbReference>
<dbReference type="InterPro" id="IPR003583">
    <property type="entry name" value="Hlx-hairpin-Hlx_DNA-bd_motif"/>
</dbReference>
<dbReference type="SUPFAM" id="SSF50249">
    <property type="entry name" value="Nucleic acid-binding proteins"/>
    <property type="match status" value="1"/>
</dbReference>
<evidence type="ECO:0000313" key="7">
    <source>
        <dbReference type="Proteomes" id="UP001320159"/>
    </source>
</evidence>
<dbReference type="InterPro" id="IPR013849">
    <property type="entry name" value="DNA_helicase_Holl-junc_RuvA_I"/>
</dbReference>
<dbReference type="Pfam" id="PF14520">
    <property type="entry name" value="HHH_5"/>
    <property type="match status" value="1"/>
</dbReference>
<dbReference type="InterPro" id="IPR011114">
    <property type="entry name" value="RuvA_C"/>
</dbReference>
<evidence type="ECO:0000259" key="5">
    <source>
        <dbReference type="SMART" id="SM00278"/>
    </source>
</evidence>
<evidence type="ECO:0000256" key="4">
    <source>
        <dbReference type="ARBA" id="ARBA00023204"/>
    </source>
</evidence>
<dbReference type="CDD" id="cd14332">
    <property type="entry name" value="UBA_RuvA_C"/>
    <property type="match status" value="1"/>
</dbReference>
<dbReference type="GO" id="GO:0006281">
    <property type="term" value="P:DNA repair"/>
    <property type="evidence" value="ECO:0007669"/>
    <property type="project" value="UniProtKB-KW"/>
</dbReference>
<dbReference type="SUPFAM" id="SSF47781">
    <property type="entry name" value="RuvA domain 2-like"/>
    <property type="match status" value="1"/>
</dbReference>
<keyword evidence="4" id="KW-0234">DNA repair</keyword>
<evidence type="ECO:0000256" key="2">
    <source>
        <dbReference type="ARBA" id="ARBA00022763"/>
    </source>
</evidence>
<dbReference type="Pfam" id="PF07499">
    <property type="entry name" value="RuvA_C"/>
    <property type="match status" value="1"/>
</dbReference>
<dbReference type="NCBIfam" id="TIGR00084">
    <property type="entry name" value="ruvA"/>
    <property type="match status" value="1"/>
</dbReference>
<dbReference type="GO" id="GO:0003677">
    <property type="term" value="F:DNA binding"/>
    <property type="evidence" value="ECO:0007669"/>
    <property type="project" value="UniProtKB-KW"/>
</dbReference>
<feature type="domain" description="Helix-hairpin-helix DNA-binding motif class 1" evidence="5">
    <location>
        <begin position="110"/>
        <end position="129"/>
    </location>
</feature>
<accession>A0AAP2R9Y9</accession>
<reference evidence="6 7" key="1">
    <citation type="submission" date="2017-11" db="EMBL/GenBank/DDBJ databases">
        <title>Isolation and Characterization of Family Methanocellaceae Species from Potential Methane Hydrate Area Offshore Southwestern Taiwan.</title>
        <authorList>
            <person name="Zhang W.-L."/>
            <person name="Chen W.-C."/>
            <person name="Lai M.-C."/>
            <person name="Chen S.-C."/>
        </authorList>
    </citation>
    <scope>NUCLEOTIDE SEQUENCE [LARGE SCALE GENOMIC DNA]</scope>
    <source>
        <strain evidence="6 7">CWC-04</strain>
    </source>
</reference>
<evidence type="ECO:0000313" key="6">
    <source>
        <dbReference type="EMBL" id="MCD1293423.1"/>
    </source>
</evidence>
<dbReference type="GO" id="GO:0009379">
    <property type="term" value="C:Holliday junction helicase complex"/>
    <property type="evidence" value="ECO:0007669"/>
    <property type="project" value="InterPro"/>
</dbReference>
<proteinExistence type="inferred from homology"/>
<organism evidence="6 7">
    <name type="scientific">Methanooceanicella nereidis</name>
    <dbReference type="NCBI Taxonomy" id="2052831"/>
    <lineage>
        <taxon>Archaea</taxon>
        <taxon>Methanobacteriati</taxon>
        <taxon>Methanobacteriota</taxon>
        <taxon>Stenosarchaea group</taxon>
        <taxon>Methanomicrobia</taxon>
        <taxon>Methanocellales</taxon>
        <taxon>Methanocellaceae</taxon>
        <taxon>Methanooceanicella</taxon>
    </lineage>
</organism>